<feature type="compositionally biased region" description="Polar residues" evidence="1">
    <location>
        <begin position="180"/>
        <end position="192"/>
    </location>
</feature>
<feature type="compositionally biased region" description="Low complexity" evidence="1">
    <location>
        <begin position="148"/>
        <end position="168"/>
    </location>
</feature>
<feature type="compositionally biased region" description="Low complexity" evidence="1">
    <location>
        <begin position="219"/>
        <end position="239"/>
    </location>
</feature>
<dbReference type="EMBL" id="CAJOBC010000411">
    <property type="protein sequence ID" value="CAF3582762.1"/>
    <property type="molecule type" value="Genomic_DNA"/>
</dbReference>
<feature type="compositionally biased region" description="Polar residues" evidence="1">
    <location>
        <begin position="135"/>
        <end position="144"/>
    </location>
</feature>
<comment type="caution">
    <text evidence="2">The sequence shown here is derived from an EMBL/GenBank/DDBJ whole genome shotgun (WGS) entry which is preliminary data.</text>
</comment>
<dbReference type="EMBL" id="CAJNOQ010000411">
    <property type="protein sequence ID" value="CAF0797964.1"/>
    <property type="molecule type" value="Genomic_DNA"/>
</dbReference>
<organism evidence="2 6">
    <name type="scientific">Didymodactylos carnosus</name>
    <dbReference type="NCBI Taxonomy" id="1234261"/>
    <lineage>
        <taxon>Eukaryota</taxon>
        <taxon>Metazoa</taxon>
        <taxon>Spiralia</taxon>
        <taxon>Gnathifera</taxon>
        <taxon>Rotifera</taxon>
        <taxon>Eurotatoria</taxon>
        <taxon>Bdelloidea</taxon>
        <taxon>Philodinida</taxon>
        <taxon>Philodinidae</taxon>
        <taxon>Didymodactylos</taxon>
    </lineage>
</organism>
<feature type="region of interest" description="Disordered" evidence="1">
    <location>
        <begin position="49"/>
        <end position="192"/>
    </location>
</feature>
<dbReference type="EMBL" id="CAJNOK010002260">
    <property type="protein sequence ID" value="CAF0852156.1"/>
    <property type="molecule type" value="Genomic_DNA"/>
</dbReference>
<dbReference type="Proteomes" id="UP000682733">
    <property type="component" value="Unassembled WGS sequence"/>
</dbReference>
<dbReference type="Proteomes" id="UP000677228">
    <property type="component" value="Unassembled WGS sequence"/>
</dbReference>
<evidence type="ECO:0000313" key="3">
    <source>
        <dbReference type="EMBL" id="CAF0852156.1"/>
    </source>
</evidence>
<reference evidence="2" key="1">
    <citation type="submission" date="2021-02" db="EMBL/GenBank/DDBJ databases">
        <authorList>
            <person name="Nowell W R."/>
        </authorList>
    </citation>
    <scope>NUCLEOTIDE SEQUENCE</scope>
</reference>
<gene>
    <name evidence="2" type="ORF">GPM918_LOCUS3358</name>
    <name evidence="3" type="ORF">OVA965_LOCUS7202</name>
    <name evidence="4" type="ORF">SRO942_LOCUS3358</name>
    <name evidence="5" type="ORF">TMI583_LOCUS7198</name>
</gene>
<protein>
    <submittedName>
        <fullName evidence="2">Uncharacterized protein</fullName>
    </submittedName>
</protein>
<evidence type="ECO:0000313" key="4">
    <source>
        <dbReference type="EMBL" id="CAF3582762.1"/>
    </source>
</evidence>
<dbReference type="EMBL" id="CAJOBA010002260">
    <property type="protein sequence ID" value="CAF3637358.1"/>
    <property type="molecule type" value="Genomic_DNA"/>
</dbReference>
<proteinExistence type="predicted"/>
<keyword evidence="6" id="KW-1185">Reference proteome</keyword>
<name>A0A813SJL4_9BILA</name>
<evidence type="ECO:0000313" key="5">
    <source>
        <dbReference type="EMBL" id="CAF3637358.1"/>
    </source>
</evidence>
<feature type="compositionally biased region" description="Low complexity" evidence="1">
    <location>
        <begin position="106"/>
        <end position="126"/>
    </location>
</feature>
<evidence type="ECO:0000313" key="6">
    <source>
        <dbReference type="Proteomes" id="UP000663829"/>
    </source>
</evidence>
<dbReference type="Proteomes" id="UP000681722">
    <property type="component" value="Unassembled WGS sequence"/>
</dbReference>
<sequence length="285" mass="32036">MSTDQKKLCQRCKRYFILSDLFNHVCEDEDGDVNNVTIKKHENESYNNRNIKVPLDKLSSTDNKSFNKQSTSSLFNNDQENEHTKYEFDPSTLFSSSQNHYHSNDSPTPSAASSRLSSSSRLSTSSGGNKFSDFTKYQPQNMTKLNRRSSFNPTRTPTPTTTGRQTSRMNISSTKHDNSYSRNNGTKLSSTVNHKNEPVYHIPVMLKRSRSPFHSTGRPSMTNTRTATPTPSPATSTSRFSYSKVDPFPPGVTRVSNYAEPRTTTSPRASSVAYVYIRNPSAVRA</sequence>
<accession>A0A813SJL4</accession>
<feature type="compositionally biased region" description="Polar residues" evidence="1">
    <location>
        <begin position="58"/>
        <end position="78"/>
    </location>
</feature>
<evidence type="ECO:0000256" key="1">
    <source>
        <dbReference type="SAM" id="MobiDB-lite"/>
    </source>
</evidence>
<feature type="region of interest" description="Disordered" evidence="1">
    <location>
        <begin position="210"/>
        <end position="271"/>
    </location>
</feature>
<evidence type="ECO:0000313" key="2">
    <source>
        <dbReference type="EMBL" id="CAF0797964.1"/>
    </source>
</evidence>
<dbReference type="AlphaFoldDB" id="A0A813SJL4"/>
<feature type="compositionally biased region" description="Polar residues" evidence="1">
    <location>
        <begin position="92"/>
        <end position="105"/>
    </location>
</feature>
<dbReference type="Proteomes" id="UP000663829">
    <property type="component" value="Unassembled WGS sequence"/>
</dbReference>